<evidence type="ECO:0000313" key="1">
    <source>
        <dbReference type="EMBL" id="CAG8516793.1"/>
    </source>
</evidence>
<name>A0A9N9F7W6_9GLOM</name>
<accession>A0A9N9F7W6</accession>
<comment type="caution">
    <text evidence="1">The sequence shown here is derived from an EMBL/GenBank/DDBJ whole genome shotgun (WGS) entry which is preliminary data.</text>
</comment>
<dbReference type="Proteomes" id="UP000789396">
    <property type="component" value="Unassembled WGS sequence"/>
</dbReference>
<proteinExistence type="predicted"/>
<organism evidence="1 2">
    <name type="scientific">Racocetra fulgida</name>
    <dbReference type="NCBI Taxonomy" id="60492"/>
    <lineage>
        <taxon>Eukaryota</taxon>
        <taxon>Fungi</taxon>
        <taxon>Fungi incertae sedis</taxon>
        <taxon>Mucoromycota</taxon>
        <taxon>Glomeromycotina</taxon>
        <taxon>Glomeromycetes</taxon>
        <taxon>Diversisporales</taxon>
        <taxon>Gigasporaceae</taxon>
        <taxon>Racocetra</taxon>
    </lineage>
</organism>
<dbReference type="AlphaFoldDB" id="A0A9N9F7W6"/>
<reference evidence="1" key="1">
    <citation type="submission" date="2021-06" db="EMBL/GenBank/DDBJ databases">
        <authorList>
            <person name="Kallberg Y."/>
            <person name="Tangrot J."/>
            <person name="Rosling A."/>
        </authorList>
    </citation>
    <scope>NUCLEOTIDE SEQUENCE</scope>
    <source>
        <strain evidence="1">IN212</strain>
    </source>
</reference>
<keyword evidence="2" id="KW-1185">Reference proteome</keyword>
<protein>
    <submittedName>
        <fullName evidence="1">9968_t:CDS:1</fullName>
    </submittedName>
</protein>
<dbReference type="OrthoDB" id="2426825at2759"/>
<gene>
    <name evidence="1" type="ORF">RFULGI_LOCUS3158</name>
</gene>
<dbReference type="EMBL" id="CAJVPZ010002632">
    <property type="protein sequence ID" value="CAG8516793.1"/>
    <property type="molecule type" value="Genomic_DNA"/>
</dbReference>
<evidence type="ECO:0000313" key="2">
    <source>
        <dbReference type="Proteomes" id="UP000789396"/>
    </source>
</evidence>
<sequence>MVVADIKNKSIEIGYLETDRSNSPLKKQLSNYNKLNRLAKDSIDETC</sequence>